<dbReference type="RefSeq" id="XP_007773986.1">
    <property type="nucleotide sequence ID" value="XM_007775796.1"/>
</dbReference>
<reference evidence="7" key="1">
    <citation type="journal article" date="2012" name="Science">
        <title>The Paleozoic origin of enzymatic lignin decomposition reconstructed from 31 fungal genomes.</title>
        <authorList>
            <person name="Floudas D."/>
            <person name="Binder M."/>
            <person name="Riley R."/>
            <person name="Barry K."/>
            <person name="Blanchette R.A."/>
            <person name="Henrissat B."/>
            <person name="Martinez A.T."/>
            <person name="Otillar R."/>
            <person name="Spatafora J.W."/>
            <person name="Yadav J.S."/>
            <person name="Aerts A."/>
            <person name="Benoit I."/>
            <person name="Boyd A."/>
            <person name="Carlson A."/>
            <person name="Copeland A."/>
            <person name="Coutinho P.M."/>
            <person name="de Vries R.P."/>
            <person name="Ferreira P."/>
            <person name="Findley K."/>
            <person name="Foster B."/>
            <person name="Gaskell J."/>
            <person name="Glotzer D."/>
            <person name="Gorecki P."/>
            <person name="Heitman J."/>
            <person name="Hesse C."/>
            <person name="Hori C."/>
            <person name="Igarashi K."/>
            <person name="Jurgens J.A."/>
            <person name="Kallen N."/>
            <person name="Kersten P."/>
            <person name="Kohler A."/>
            <person name="Kuees U."/>
            <person name="Kumar T.K.A."/>
            <person name="Kuo A."/>
            <person name="LaButti K."/>
            <person name="Larrondo L.F."/>
            <person name="Lindquist E."/>
            <person name="Ling A."/>
            <person name="Lombard V."/>
            <person name="Lucas S."/>
            <person name="Lundell T."/>
            <person name="Martin R."/>
            <person name="McLaughlin D.J."/>
            <person name="Morgenstern I."/>
            <person name="Morin E."/>
            <person name="Murat C."/>
            <person name="Nagy L.G."/>
            <person name="Nolan M."/>
            <person name="Ohm R.A."/>
            <person name="Patyshakuliyeva A."/>
            <person name="Rokas A."/>
            <person name="Ruiz-Duenas F.J."/>
            <person name="Sabat G."/>
            <person name="Salamov A."/>
            <person name="Samejima M."/>
            <person name="Schmutz J."/>
            <person name="Slot J.C."/>
            <person name="St John F."/>
            <person name="Stenlid J."/>
            <person name="Sun H."/>
            <person name="Sun S."/>
            <person name="Syed K."/>
            <person name="Tsang A."/>
            <person name="Wiebenga A."/>
            <person name="Young D."/>
            <person name="Pisabarro A."/>
            <person name="Eastwood D.C."/>
            <person name="Martin F."/>
            <person name="Cullen D."/>
            <person name="Grigoriev I.V."/>
            <person name="Hibbett D.S."/>
        </authorList>
    </citation>
    <scope>NUCLEOTIDE SEQUENCE [LARGE SCALE GENOMIC DNA]</scope>
    <source>
        <strain evidence="7">RWD-64-598 SS2</strain>
    </source>
</reference>
<dbReference type="AlphaFoldDB" id="A0A5M3MAJ8"/>
<evidence type="ECO:0000256" key="3">
    <source>
        <dbReference type="PROSITE-ProRule" id="PRU00317"/>
    </source>
</evidence>
<proteinExistence type="predicted"/>
<evidence type="ECO:0000256" key="2">
    <source>
        <dbReference type="ARBA" id="ARBA00022884"/>
    </source>
</evidence>
<evidence type="ECO:0000313" key="7">
    <source>
        <dbReference type="Proteomes" id="UP000053558"/>
    </source>
</evidence>
<evidence type="ECO:0000256" key="4">
    <source>
        <dbReference type="SAM" id="MobiDB-lite"/>
    </source>
</evidence>
<keyword evidence="7" id="KW-1185">Reference proteome</keyword>
<dbReference type="Proteomes" id="UP000053558">
    <property type="component" value="Unassembled WGS sequence"/>
</dbReference>
<dbReference type="PROSITE" id="PS50303">
    <property type="entry name" value="PUM_HD"/>
    <property type="match status" value="1"/>
</dbReference>
<dbReference type="Pfam" id="PF08144">
    <property type="entry name" value="CPL"/>
    <property type="match status" value="1"/>
</dbReference>
<dbReference type="PANTHER" id="PTHR13389">
    <property type="entry name" value="PUMILIO HOMOLOG 3"/>
    <property type="match status" value="1"/>
</dbReference>
<dbReference type="PANTHER" id="PTHR13389:SF0">
    <property type="entry name" value="PUMILIO HOMOLOG 3"/>
    <property type="match status" value="1"/>
</dbReference>
<keyword evidence="1" id="KW-0677">Repeat</keyword>
<dbReference type="GO" id="GO:0005730">
    <property type="term" value="C:nucleolus"/>
    <property type="evidence" value="ECO:0007669"/>
    <property type="project" value="TreeGrafter"/>
</dbReference>
<name>A0A5M3MAJ8_CONPW</name>
<dbReference type="InterPro" id="IPR001313">
    <property type="entry name" value="Pumilio_RNA-bd_rpt"/>
</dbReference>
<evidence type="ECO:0000313" key="6">
    <source>
        <dbReference type="EMBL" id="EIW75996.1"/>
    </source>
</evidence>
<dbReference type="SUPFAM" id="SSF48371">
    <property type="entry name" value="ARM repeat"/>
    <property type="match status" value="1"/>
</dbReference>
<dbReference type="InterPro" id="IPR012959">
    <property type="entry name" value="CPL_dom"/>
</dbReference>
<dbReference type="PROSITE" id="PS50302">
    <property type="entry name" value="PUM"/>
    <property type="match status" value="1"/>
</dbReference>
<organism evidence="6 7">
    <name type="scientific">Coniophora puteana (strain RWD-64-598)</name>
    <name type="common">Brown rot fungus</name>
    <dbReference type="NCBI Taxonomy" id="741705"/>
    <lineage>
        <taxon>Eukaryota</taxon>
        <taxon>Fungi</taxon>
        <taxon>Dikarya</taxon>
        <taxon>Basidiomycota</taxon>
        <taxon>Agaricomycotina</taxon>
        <taxon>Agaricomycetes</taxon>
        <taxon>Agaricomycetidae</taxon>
        <taxon>Boletales</taxon>
        <taxon>Coniophorineae</taxon>
        <taxon>Coniophoraceae</taxon>
        <taxon>Coniophora</taxon>
    </lineage>
</organism>
<dbReference type="OMA" id="YGPEFSI"/>
<feature type="repeat" description="Pumilio" evidence="3">
    <location>
        <begin position="71"/>
        <end position="107"/>
    </location>
</feature>
<dbReference type="GO" id="GO:0003729">
    <property type="term" value="F:mRNA binding"/>
    <property type="evidence" value="ECO:0007669"/>
    <property type="project" value="TreeGrafter"/>
</dbReference>
<dbReference type="SMART" id="SM00025">
    <property type="entry name" value="Pumilio"/>
    <property type="match status" value="5"/>
</dbReference>
<dbReference type="InterPro" id="IPR016024">
    <property type="entry name" value="ARM-type_fold"/>
</dbReference>
<evidence type="ECO:0000259" key="5">
    <source>
        <dbReference type="PROSITE" id="PS50303"/>
    </source>
</evidence>
<gene>
    <name evidence="6" type="ORF">CONPUDRAFT_111861</name>
</gene>
<dbReference type="Gene3D" id="1.25.10.10">
    <property type="entry name" value="Leucine-rich Repeat Variant"/>
    <property type="match status" value="1"/>
</dbReference>
<dbReference type="EMBL" id="JH711587">
    <property type="protein sequence ID" value="EIW75996.1"/>
    <property type="molecule type" value="Genomic_DNA"/>
</dbReference>
<dbReference type="InterPro" id="IPR011989">
    <property type="entry name" value="ARM-like"/>
</dbReference>
<dbReference type="GO" id="GO:0006417">
    <property type="term" value="P:regulation of translation"/>
    <property type="evidence" value="ECO:0007669"/>
    <property type="project" value="TreeGrafter"/>
</dbReference>
<feature type="region of interest" description="Disordered" evidence="4">
    <location>
        <begin position="1"/>
        <end position="38"/>
    </location>
</feature>
<protein>
    <submittedName>
        <fullName evidence="6">ARM repeat-containing protein</fullName>
    </submittedName>
</protein>
<dbReference type="InterPro" id="IPR033133">
    <property type="entry name" value="PUM-HD"/>
</dbReference>
<comment type="caution">
    <text evidence="6">The sequence shown here is derived from an EMBL/GenBank/DDBJ whole genome shotgun (WGS) entry which is preliminary data.</text>
</comment>
<dbReference type="OrthoDB" id="497380at2759"/>
<dbReference type="GeneID" id="19198911"/>
<evidence type="ECO:0000256" key="1">
    <source>
        <dbReference type="ARBA" id="ARBA00022737"/>
    </source>
</evidence>
<feature type="domain" description="PUM-HD" evidence="5">
    <location>
        <begin position="48"/>
        <end position="373"/>
    </location>
</feature>
<dbReference type="KEGG" id="cput:CONPUDRAFT_111861"/>
<sequence length="602" mass="66794">MDVTEDQVASKDPNASRESHKAQRALAQQRRASKPHSALLTSAKQIWSQARLKPPAITPAERTKHVNELMDVLRGHVKDVVLKHDASRIIQTLVKYGSKKQREEIATELKGSFRDLAQNRYSKFLVTKLIRLCPGQRASILSEFQGHVLKLLLHREASSVLADSFELYANAYERSILLRDFYGKEVALFSKIDSGDAPAKERAKAGLVGIVQDMDVERRKRTVNAVKENLETIFNNPDKGAVTHAIVHRALWEYLAALPKGEEGEKTRREMFECCQEILAEMVHTKDGSRAVREFLAYGTAKDRKHITKVLKPHVERMATDDEAQLVLFTALDVIDDTKMSAKSLVSPITTTTSTLVASPQGRRTLLYLLVPRSRRHFTPAQTAVLAETDKVRDGVEGKREGTSKKDAAVRATEVRQAASPDLIEWVRTDGPSAVRETGGSLVVGDIMLFAEGDKTAASKALLEPVGASYPSSTGDGPEDETSLHAIQLPHTSRTYKTLLQGGHFSHATKTIERAPHFSAEKFAEEFVKVVGQDKENALRIAKGDGAFVFAELLERVREEADSEVKKTVKGWFKDGKWNEKEDGEGRGHVVLKEKVDALLAS</sequence>
<accession>A0A5M3MAJ8</accession>
<keyword evidence="2" id="KW-0694">RNA-binding</keyword>
<dbReference type="InterPro" id="IPR040059">
    <property type="entry name" value="PUM3"/>
</dbReference>